<sequence>MEDTEVRVGDVADRTRGADVASASGAGGGGARYKLMSPAKLPISRSPCIMIPPGLSPSSFLESPVLLSNVKAEPSPTTGSFFKPQAVHASVGPRTYSTTTVCSNTLNEGEASCFEFRPHSRSNMVPADLNPQRSEQYVQTQGQCQTQSFASSPTIKGEMTVSSNELSLSGPIQMATTGTIVPAEVDSDEPKQMGQPTAGIQASHSDHKGGGPSMPSDDGYNWRKYGQKHVKGSEFPRSYYKCTHPNCEVKKLFERSHDGQITEIIYKGTHDHPKPQLSRRYSAGNMMSIQEERPDKVSSLTCRDGSMYGQMSHAMETNGTLDLSPVANDDSVEGADVDDDDQYSKRRKMDALVADVTPVVKPIREPRVVVQTLSEVDILDDGYRWRKYGQKVVRGNPNPRSYYKCTNAGCPVRKHVERASHDPKAVITTYEGKHNHDVPTARTSSHDAAGPSAGNGPCRIISEEGEAISLDLGVGISSATENRSNEQPQALHSELAHSHPHASSSSYKIIQANAVTAYSGVVNGGMNQYGSRGNPTEGRGVDFPPLNHSSYPYPQNIGRILTGSHNMHERSQVTGQLTAPLLFLILKFISFQQFQRNMQAMWVYLKENANCRSKLTAVAGRPHKYSKERSFNSGKENLEVELHQAGNPVKKVLLRPNHPKGSEVELQQKGDPVCQVLFRPNFPITRLYRIRMGDPSRKIIETIFQRALKDPSKPSRKIKRVLKVKNSVETLESFEKYREKVKKKAYDESEERERHPRSTVDGNELLRFYGTVMTCGKRPAHVSELCRDPFCRVCRTIQSNFDTQHLKKNGIRLSANSEELCDTMVAWTNKVKRAVIVCRTIAGRVGNVVDDGAYEECDSFKSGLHSNIGDLIVKTPSAVLPCFVIVFT</sequence>
<gene>
    <name evidence="1" type="ORF">KPL71_001999</name>
</gene>
<accession>A0ACB8P1W9</accession>
<proteinExistence type="predicted"/>
<keyword evidence="2" id="KW-1185">Reference proteome</keyword>
<evidence type="ECO:0000313" key="2">
    <source>
        <dbReference type="Proteomes" id="UP000829398"/>
    </source>
</evidence>
<name>A0ACB8P1W9_CITSI</name>
<evidence type="ECO:0000313" key="1">
    <source>
        <dbReference type="EMBL" id="KAH9804069.1"/>
    </source>
</evidence>
<dbReference type="Proteomes" id="UP000829398">
    <property type="component" value="Chromosome 1"/>
</dbReference>
<protein>
    <submittedName>
        <fullName evidence="1">WRKY transcription factor 20</fullName>
    </submittedName>
</protein>
<reference evidence="2" key="1">
    <citation type="journal article" date="2023" name="Hortic. Res.">
        <title>A chromosome-level phased genome enabling allele-level studies in sweet orange: a case study on citrus Huanglongbing tolerance.</title>
        <authorList>
            <person name="Wu B."/>
            <person name="Yu Q."/>
            <person name="Deng Z."/>
            <person name="Duan Y."/>
            <person name="Luo F."/>
            <person name="Gmitter F. Jr."/>
        </authorList>
    </citation>
    <scope>NUCLEOTIDE SEQUENCE [LARGE SCALE GENOMIC DNA]</scope>
    <source>
        <strain evidence="2">cv. Valencia</strain>
    </source>
</reference>
<dbReference type="EMBL" id="CM039170">
    <property type="protein sequence ID" value="KAH9804069.1"/>
    <property type="molecule type" value="Genomic_DNA"/>
</dbReference>
<organism evidence="1 2">
    <name type="scientific">Citrus sinensis</name>
    <name type="common">Sweet orange</name>
    <name type="synonym">Citrus aurantium var. sinensis</name>
    <dbReference type="NCBI Taxonomy" id="2711"/>
    <lineage>
        <taxon>Eukaryota</taxon>
        <taxon>Viridiplantae</taxon>
        <taxon>Streptophyta</taxon>
        <taxon>Embryophyta</taxon>
        <taxon>Tracheophyta</taxon>
        <taxon>Spermatophyta</taxon>
        <taxon>Magnoliopsida</taxon>
        <taxon>eudicotyledons</taxon>
        <taxon>Gunneridae</taxon>
        <taxon>Pentapetalae</taxon>
        <taxon>rosids</taxon>
        <taxon>malvids</taxon>
        <taxon>Sapindales</taxon>
        <taxon>Rutaceae</taxon>
        <taxon>Aurantioideae</taxon>
        <taxon>Citrus</taxon>
    </lineage>
</organism>
<comment type="caution">
    <text evidence="1">The sequence shown here is derived from an EMBL/GenBank/DDBJ whole genome shotgun (WGS) entry which is preliminary data.</text>
</comment>